<proteinExistence type="predicted"/>
<reference evidence="2 3" key="1">
    <citation type="submission" date="2018-02" db="EMBL/GenBank/DDBJ databases">
        <title>Insights into the biology of acidophilic members of the Acidiferrobacteraceae family derived from comparative genomic analyses.</title>
        <authorList>
            <person name="Issotta F."/>
            <person name="Thyssen C."/>
            <person name="Mena C."/>
            <person name="Moya A."/>
            <person name="Bellenberg S."/>
            <person name="Sproer C."/>
            <person name="Covarrubias P.C."/>
            <person name="Sand W."/>
            <person name="Quatrini R."/>
            <person name="Vera M."/>
        </authorList>
    </citation>
    <scope>NUCLEOTIDE SEQUENCE [LARGE SCALE GENOMIC DNA]</scope>
    <source>
        <strain evidence="3">m-1</strain>
    </source>
</reference>
<dbReference type="NCBIfam" id="TIGR02532">
    <property type="entry name" value="IV_pilin_GFxxxE"/>
    <property type="match status" value="1"/>
</dbReference>
<dbReference type="EMBL" id="PSYR01000001">
    <property type="protein sequence ID" value="RCN58503.1"/>
    <property type="molecule type" value="Genomic_DNA"/>
</dbReference>
<dbReference type="OrthoDB" id="9887331at2"/>
<evidence type="ECO:0000313" key="3">
    <source>
        <dbReference type="Proteomes" id="UP000253250"/>
    </source>
</evidence>
<dbReference type="Proteomes" id="UP000253250">
    <property type="component" value="Unassembled WGS sequence"/>
</dbReference>
<dbReference type="RefSeq" id="WP_114282181.1">
    <property type="nucleotide sequence ID" value="NZ_PSYR01000001.1"/>
</dbReference>
<keyword evidence="1" id="KW-0812">Transmembrane</keyword>
<feature type="transmembrane region" description="Helical" evidence="1">
    <location>
        <begin position="12"/>
        <end position="32"/>
    </location>
</feature>
<protein>
    <recommendedName>
        <fullName evidence="4">Prepilin-type N-terminal cleavage/methylation domain-containing protein</fullName>
    </recommendedName>
</protein>
<comment type="caution">
    <text evidence="2">The sequence shown here is derived from an EMBL/GenBank/DDBJ whole genome shotgun (WGS) entry which is preliminary data.</text>
</comment>
<accession>A0A368HGH7</accession>
<keyword evidence="1" id="KW-0472">Membrane</keyword>
<evidence type="ECO:0000256" key="1">
    <source>
        <dbReference type="SAM" id="Phobius"/>
    </source>
</evidence>
<keyword evidence="3" id="KW-1185">Reference proteome</keyword>
<dbReference type="InterPro" id="IPR045584">
    <property type="entry name" value="Pilin-like"/>
</dbReference>
<keyword evidence="1" id="KW-1133">Transmembrane helix</keyword>
<dbReference type="AlphaFoldDB" id="A0A368HGH7"/>
<evidence type="ECO:0008006" key="4">
    <source>
        <dbReference type="Google" id="ProtNLM"/>
    </source>
</evidence>
<name>A0A368HGH7_9GAMM</name>
<dbReference type="InterPro" id="IPR012902">
    <property type="entry name" value="N_methyl_site"/>
</dbReference>
<dbReference type="SUPFAM" id="SSF54523">
    <property type="entry name" value="Pili subunits"/>
    <property type="match status" value="1"/>
</dbReference>
<gene>
    <name evidence="2" type="ORF">C4900_01535</name>
</gene>
<dbReference type="PROSITE" id="PS00409">
    <property type="entry name" value="PROKAR_NTER_METHYL"/>
    <property type="match status" value="1"/>
</dbReference>
<dbReference type="Gene3D" id="3.30.700.10">
    <property type="entry name" value="Glycoprotein, Type 4 Pilin"/>
    <property type="match status" value="1"/>
</dbReference>
<dbReference type="Pfam" id="PF07963">
    <property type="entry name" value="N_methyl"/>
    <property type="match status" value="1"/>
</dbReference>
<sequence length="155" mass="16115">MSTRPDAGLTLIEMVVAIVLTAILMAMAAPLLTHLIRSYVTGAQGADLATAAGPAVARLQWDGRNAYEMTVTNTCTLDLENINGQTLESYQYAGGQLYRNTTLILGDLQSPGGACPFGPASGGPVYAVVYDFLYTGPSGQGHLAVDGVLSAYALS</sequence>
<organism evidence="2 3">
    <name type="scientific">Acidiferrobacter thiooxydans</name>
    <dbReference type="NCBI Taxonomy" id="163359"/>
    <lineage>
        <taxon>Bacteria</taxon>
        <taxon>Pseudomonadati</taxon>
        <taxon>Pseudomonadota</taxon>
        <taxon>Gammaproteobacteria</taxon>
        <taxon>Acidiferrobacterales</taxon>
        <taxon>Acidiferrobacteraceae</taxon>
        <taxon>Acidiferrobacter</taxon>
    </lineage>
</organism>
<evidence type="ECO:0000313" key="2">
    <source>
        <dbReference type="EMBL" id="RCN58503.1"/>
    </source>
</evidence>